<organism evidence="5 6">
    <name type="scientific">Nocardioides panaciterrulae</name>
    <dbReference type="NCBI Taxonomy" id="661492"/>
    <lineage>
        <taxon>Bacteria</taxon>
        <taxon>Bacillati</taxon>
        <taxon>Actinomycetota</taxon>
        <taxon>Actinomycetes</taxon>
        <taxon>Propionibacteriales</taxon>
        <taxon>Nocardioidaceae</taxon>
        <taxon>Nocardioides</taxon>
    </lineage>
</organism>
<evidence type="ECO:0000313" key="6">
    <source>
        <dbReference type="Proteomes" id="UP000535511"/>
    </source>
</evidence>
<dbReference type="Proteomes" id="UP000535511">
    <property type="component" value="Unassembled WGS sequence"/>
</dbReference>
<evidence type="ECO:0000259" key="4">
    <source>
        <dbReference type="PROSITE" id="PS50977"/>
    </source>
</evidence>
<dbReference type="SUPFAM" id="SSF46689">
    <property type="entry name" value="Homeodomain-like"/>
    <property type="match status" value="1"/>
</dbReference>
<feature type="region of interest" description="Disordered" evidence="3">
    <location>
        <begin position="1"/>
        <end position="28"/>
    </location>
</feature>
<dbReference type="EMBL" id="JACCBG010000001">
    <property type="protein sequence ID" value="NYD40112.1"/>
    <property type="molecule type" value="Genomic_DNA"/>
</dbReference>
<feature type="DNA-binding region" description="H-T-H motif" evidence="2">
    <location>
        <begin position="49"/>
        <end position="68"/>
    </location>
</feature>
<dbReference type="InterPro" id="IPR009057">
    <property type="entry name" value="Homeodomain-like_sf"/>
</dbReference>
<evidence type="ECO:0000256" key="2">
    <source>
        <dbReference type="PROSITE-ProRule" id="PRU00335"/>
    </source>
</evidence>
<dbReference type="SUPFAM" id="SSF48498">
    <property type="entry name" value="Tetracyclin repressor-like, C-terminal domain"/>
    <property type="match status" value="1"/>
</dbReference>
<dbReference type="InterPro" id="IPR036271">
    <property type="entry name" value="Tet_transcr_reg_TetR-rel_C_sf"/>
</dbReference>
<dbReference type="GO" id="GO:0000976">
    <property type="term" value="F:transcription cis-regulatory region binding"/>
    <property type="evidence" value="ECO:0007669"/>
    <property type="project" value="TreeGrafter"/>
</dbReference>
<gene>
    <name evidence="5" type="ORF">BJZ21_000195</name>
</gene>
<feature type="domain" description="HTH tetR-type" evidence="4">
    <location>
        <begin position="26"/>
        <end position="86"/>
    </location>
</feature>
<keyword evidence="1 2" id="KW-0238">DNA-binding</keyword>
<dbReference type="AlphaFoldDB" id="A0A7Y9E373"/>
<dbReference type="PROSITE" id="PS50977">
    <property type="entry name" value="HTH_TETR_2"/>
    <property type="match status" value="1"/>
</dbReference>
<dbReference type="Gene3D" id="1.10.357.10">
    <property type="entry name" value="Tetracycline Repressor, domain 2"/>
    <property type="match status" value="1"/>
</dbReference>
<dbReference type="Pfam" id="PF00440">
    <property type="entry name" value="TetR_N"/>
    <property type="match status" value="1"/>
</dbReference>
<sequence>MSSLRHTDSMSGRASGPESAPGGPVAGPRDGYLDAARACILDLGWRRTTLTEVARRAGVSRMTIYRTWSDMGRLLGDLMTREWAGVVAATVADEDPAASAVERLVADLVGTVRTLRDNELFVRIVELDPELLLPYLLSRRGRSQDAILTLVADAVRSGQAAGEVRAGNPVALARALVLAAHGFVLSAHTMVDDQASEAELDAELTTLVRRALQP</sequence>
<evidence type="ECO:0000256" key="3">
    <source>
        <dbReference type="SAM" id="MobiDB-lite"/>
    </source>
</evidence>
<keyword evidence="6" id="KW-1185">Reference proteome</keyword>
<comment type="caution">
    <text evidence="5">The sequence shown here is derived from an EMBL/GenBank/DDBJ whole genome shotgun (WGS) entry which is preliminary data.</text>
</comment>
<evidence type="ECO:0000313" key="5">
    <source>
        <dbReference type="EMBL" id="NYD40112.1"/>
    </source>
</evidence>
<dbReference type="InterPro" id="IPR001647">
    <property type="entry name" value="HTH_TetR"/>
</dbReference>
<name>A0A7Y9E373_9ACTN</name>
<dbReference type="RefSeq" id="WP_246298431.1">
    <property type="nucleotide sequence ID" value="NZ_JACCBG010000001.1"/>
</dbReference>
<protein>
    <submittedName>
        <fullName evidence="5">AcrR family transcriptional regulator</fullName>
    </submittedName>
</protein>
<dbReference type="InterPro" id="IPR050109">
    <property type="entry name" value="HTH-type_TetR-like_transc_reg"/>
</dbReference>
<accession>A0A7Y9E373</accession>
<dbReference type="PANTHER" id="PTHR30055">
    <property type="entry name" value="HTH-TYPE TRANSCRIPTIONAL REGULATOR RUTR"/>
    <property type="match status" value="1"/>
</dbReference>
<dbReference type="Gene3D" id="1.10.10.60">
    <property type="entry name" value="Homeodomain-like"/>
    <property type="match status" value="1"/>
</dbReference>
<reference evidence="5 6" key="1">
    <citation type="submission" date="2020-07" db="EMBL/GenBank/DDBJ databases">
        <title>Sequencing the genomes of 1000 actinobacteria strains.</title>
        <authorList>
            <person name="Klenk H.-P."/>
        </authorList>
    </citation>
    <scope>NUCLEOTIDE SEQUENCE [LARGE SCALE GENOMIC DNA]</scope>
    <source>
        <strain evidence="5 6">DSM 21350</strain>
    </source>
</reference>
<dbReference type="GO" id="GO:0003700">
    <property type="term" value="F:DNA-binding transcription factor activity"/>
    <property type="evidence" value="ECO:0007669"/>
    <property type="project" value="TreeGrafter"/>
</dbReference>
<dbReference type="PANTHER" id="PTHR30055:SF153">
    <property type="entry name" value="HTH-TYPE TRANSCRIPTIONAL REPRESSOR RV3405C"/>
    <property type="match status" value="1"/>
</dbReference>
<proteinExistence type="predicted"/>
<evidence type="ECO:0000256" key="1">
    <source>
        <dbReference type="ARBA" id="ARBA00023125"/>
    </source>
</evidence>